<dbReference type="Proteomes" id="UP000199537">
    <property type="component" value="Unassembled WGS sequence"/>
</dbReference>
<keyword evidence="3" id="KW-0804">Transcription</keyword>
<evidence type="ECO:0000256" key="3">
    <source>
        <dbReference type="ARBA" id="ARBA00023163"/>
    </source>
</evidence>
<dbReference type="InterPro" id="IPR043425">
    <property type="entry name" value="NusG-like"/>
</dbReference>
<proteinExistence type="predicted"/>
<dbReference type="InterPro" id="IPR005824">
    <property type="entry name" value="KOW"/>
</dbReference>
<reference evidence="7" key="1">
    <citation type="submission" date="2016-10" db="EMBL/GenBank/DDBJ databases">
        <authorList>
            <person name="Varghese N."/>
            <person name="Submissions S."/>
        </authorList>
    </citation>
    <scope>NUCLEOTIDE SEQUENCE [LARGE SCALE GENOMIC DNA]</scope>
    <source>
        <strain evidence="7">DSM 14807</strain>
    </source>
</reference>
<evidence type="ECO:0000256" key="1">
    <source>
        <dbReference type="ARBA" id="ARBA00022814"/>
    </source>
</evidence>
<name>A0A1I7NA31_9BACT</name>
<dbReference type="CDD" id="cd06091">
    <property type="entry name" value="KOW_NusG"/>
    <property type="match status" value="1"/>
</dbReference>
<keyword evidence="1" id="KW-0889">Transcription antitermination</keyword>
<dbReference type="Gene3D" id="3.30.70.940">
    <property type="entry name" value="NusG, N-terminal domain"/>
    <property type="match status" value="1"/>
</dbReference>
<dbReference type="SMART" id="SM00739">
    <property type="entry name" value="KOW"/>
    <property type="match status" value="1"/>
</dbReference>
<dbReference type="GO" id="GO:0031564">
    <property type="term" value="P:transcription antitermination"/>
    <property type="evidence" value="ECO:0007669"/>
    <property type="project" value="UniProtKB-KW"/>
</dbReference>
<dbReference type="CDD" id="cd09895">
    <property type="entry name" value="NGN_SP_UpxY"/>
    <property type="match status" value="1"/>
</dbReference>
<accession>A0A1I7NA31</accession>
<dbReference type="PANTHER" id="PTHR30265">
    <property type="entry name" value="RHO-INTERACTING TRANSCRIPTION TERMINATION FACTOR NUSG"/>
    <property type="match status" value="1"/>
</dbReference>
<dbReference type="PANTHER" id="PTHR30265:SF4">
    <property type="entry name" value="KOW MOTIF FAMILY PROTEIN, EXPRESSED"/>
    <property type="match status" value="1"/>
</dbReference>
<evidence type="ECO:0000259" key="5">
    <source>
        <dbReference type="SMART" id="SM00739"/>
    </source>
</evidence>
<dbReference type="InterPro" id="IPR036735">
    <property type="entry name" value="NGN_dom_sf"/>
</dbReference>
<dbReference type="SMART" id="SM00738">
    <property type="entry name" value="NGN"/>
    <property type="match status" value="1"/>
</dbReference>
<evidence type="ECO:0000259" key="4">
    <source>
        <dbReference type="SMART" id="SM00738"/>
    </source>
</evidence>
<keyword evidence="2" id="KW-0805">Transcription regulation</keyword>
<dbReference type="EMBL" id="FPCJ01000001">
    <property type="protein sequence ID" value="SFV31406.1"/>
    <property type="molecule type" value="Genomic_DNA"/>
</dbReference>
<feature type="domain" description="NusG-like N-terminal" evidence="4">
    <location>
        <begin position="4"/>
        <end position="102"/>
    </location>
</feature>
<organism evidence="6 7">
    <name type="scientific">Thermoflavifilum thermophilum</name>
    <dbReference type="NCBI Taxonomy" id="1393122"/>
    <lineage>
        <taxon>Bacteria</taxon>
        <taxon>Pseudomonadati</taxon>
        <taxon>Bacteroidota</taxon>
        <taxon>Chitinophagia</taxon>
        <taxon>Chitinophagales</taxon>
        <taxon>Chitinophagaceae</taxon>
        <taxon>Thermoflavifilum</taxon>
    </lineage>
</organism>
<protein>
    <submittedName>
        <fullName evidence="6">Transcription antitermination factor NusG</fullName>
    </submittedName>
</protein>
<dbReference type="NCBIfam" id="NF033644">
    <property type="entry name" value="antiterm_UpxY"/>
    <property type="match status" value="1"/>
</dbReference>
<dbReference type="RefSeq" id="WP_092458674.1">
    <property type="nucleotide sequence ID" value="NZ_FPCJ01000001.1"/>
</dbReference>
<feature type="domain" description="KOW" evidence="5">
    <location>
        <begin position="112"/>
        <end position="139"/>
    </location>
</feature>
<dbReference type="SUPFAM" id="SSF82679">
    <property type="entry name" value="N-utilization substance G protein NusG, N-terminal domain"/>
    <property type="match status" value="1"/>
</dbReference>
<dbReference type="STRING" id="1393122.SAMN05660895_1064"/>
<dbReference type="OrthoDB" id="9796143at2"/>
<dbReference type="Pfam" id="PF02357">
    <property type="entry name" value="NusG"/>
    <property type="match status" value="1"/>
</dbReference>
<dbReference type="AlphaFoldDB" id="A0A1I7NA31"/>
<dbReference type="InterPro" id="IPR006645">
    <property type="entry name" value="NGN-like_dom"/>
</dbReference>
<dbReference type="GO" id="GO:0006354">
    <property type="term" value="P:DNA-templated transcription elongation"/>
    <property type="evidence" value="ECO:0007669"/>
    <property type="project" value="InterPro"/>
</dbReference>
<evidence type="ECO:0000313" key="6">
    <source>
        <dbReference type="EMBL" id="SFV31406.1"/>
    </source>
</evidence>
<dbReference type="InterPro" id="IPR008991">
    <property type="entry name" value="Translation_prot_SH3-like_sf"/>
</dbReference>
<dbReference type="SUPFAM" id="SSF50104">
    <property type="entry name" value="Translation proteins SH3-like domain"/>
    <property type="match status" value="1"/>
</dbReference>
<gene>
    <name evidence="6" type="ORF">SAMN05660895_1064</name>
</gene>
<sequence>MHTSKHWYAVYTRPRWEKKIVAQFQLRQIEHYCPLQKTRRQWSDRMKIVEEPLFRSYVFVRICLLQEQTAVRMVPGVINFVYWNGKPAVVRDEEILTIKRFLRDYTEVRAYPLQPGQKVRIIDGVMMDQEGVVEKVQGRKVYVVLDSIGYALVAEFNQSSLEPVDEK</sequence>
<keyword evidence="7" id="KW-1185">Reference proteome</keyword>
<evidence type="ECO:0000256" key="2">
    <source>
        <dbReference type="ARBA" id="ARBA00023015"/>
    </source>
</evidence>
<evidence type="ECO:0000313" key="7">
    <source>
        <dbReference type="Proteomes" id="UP000199537"/>
    </source>
</evidence>